<evidence type="ECO:0000313" key="1">
    <source>
        <dbReference type="EMBL" id="MCE0482446.1"/>
    </source>
</evidence>
<accession>A0ABS8VP99</accession>
<dbReference type="EMBL" id="JACEIK010005936">
    <property type="protein sequence ID" value="MCE0482446.1"/>
    <property type="molecule type" value="Genomic_DNA"/>
</dbReference>
<proteinExistence type="predicted"/>
<keyword evidence="2" id="KW-1185">Reference proteome</keyword>
<sequence>MGWILRFSNHIFCLEHSLCVATLKEPERIVVLDAFSNLQTGPAHCACHRAKLGPRRVLYWAGGQARRTGHRAALGPRHTWHCTEGMASRASSRAAMLVSRTAGCKNVLV</sequence>
<dbReference type="Proteomes" id="UP000823775">
    <property type="component" value="Unassembled WGS sequence"/>
</dbReference>
<comment type="caution">
    <text evidence="1">The sequence shown here is derived from an EMBL/GenBank/DDBJ whole genome shotgun (WGS) entry which is preliminary data.</text>
</comment>
<reference evidence="1 2" key="1">
    <citation type="journal article" date="2021" name="BMC Genomics">
        <title>Datura genome reveals duplications of psychoactive alkaloid biosynthetic genes and high mutation rate following tissue culture.</title>
        <authorList>
            <person name="Rajewski A."/>
            <person name="Carter-House D."/>
            <person name="Stajich J."/>
            <person name="Litt A."/>
        </authorList>
    </citation>
    <scope>NUCLEOTIDE SEQUENCE [LARGE SCALE GENOMIC DNA]</scope>
    <source>
        <strain evidence="1">AR-01</strain>
    </source>
</reference>
<name>A0ABS8VP99_DATST</name>
<evidence type="ECO:0000313" key="2">
    <source>
        <dbReference type="Proteomes" id="UP000823775"/>
    </source>
</evidence>
<organism evidence="1 2">
    <name type="scientific">Datura stramonium</name>
    <name type="common">Jimsonweed</name>
    <name type="synonym">Common thornapple</name>
    <dbReference type="NCBI Taxonomy" id="4076"/>
    <lineage>
        <taxon>Eukaryota</taxon>
        <taxon>Viridiplantae</taxon>
        <taxon>Streptophyta</taxon>
        <taxon>Embryophyta</taxon>
        <taxon>Tracheophyta</taxon>
        <taxon>Spermatophyta</taxon>
        <taxon>Magnoliopsida</taxon>
        <taxon>eudicotyledons</taxon>
        <taxon>Gunneridae</taxon>
        <taxon>Pentapetalae</taxon>
        <taxon>asterids</taxon>
        <taxon>lamiids</taxon>
        <taxon>Solanales</taxon>
        <taxon>Solanaceae</taxon>
        <taxon>Solanoideae</taxon>
        <taxon>Datureae</taxon>
        <taxon>Datura</taxon>
    </lineage>
</organism>
<gene>
    <name evidence="1" type="ORF">HAX54_041236</name>
</gene>
<protein>
    <submittedName>
        <fullName evidence="1">Uncharacterized protein</fullName>
    </submittedName>
</protein>